<keyword evidence="7" id="KW-1185">Reference proteome</keyword>
<name>A0A1A9WLW7_9MUSC</name>
<protein>
    <submittedName>
        <fullName evidence="6">SMC_N domain-containing protein</fullName>
    </submittedName>
</protein>
<evidence type="ECO:0000256" key="3">
    <source>
        <dbReference type="ARBA" id="ARBA00022840"/>
    </source>
</evidence>
<evidence type="ECO:0000256" key="1">
    <source>
        <dbReference type="ARBA" id="ARBA00004123"/>
    </source>
</evidence>
<proteinExistence type="predicted"/>
<dbReference type="PANTHER" id="PTHR18937">
    <property type="entry name" value="STRUCTURAL MAINTENANCE OF CHROMOSOMES SMC FAMILY MEMBER"/>
    <property type="match status" value="1"/>
</dbReference>
<comment type="subcellular location">
    <subcellularLocation>
        <location evidence="1">Nucleus</location>
    </subcellularLocation>
</comment>
<dbReference type="GO" id="GO:0005634">
    <property type="term" value="C:nucleus"/>
    <property type="evidence" value="ECO:0007669"/>
    <property type="project" value="UniProtKB-SubCell"/>
</dbReference>
<keyword evidence="3" id="KW-0067">ATP-binding</keyword>
<dbReference type="InterPro" id="IPR003395">
    <property type="entry name" value="RecF/RecN/SMC_N"/>
</dbReference>
<dbReference type="Gene3D" id="3.40.50.300">
    <property type="entry name" value="P-loop containing nucleotide triphosphate hydrolases"/>
    <property type="match status" value="1"/>
</dbReference>
<dbReference type="PANTHER" id="PTHR18937:SF172">
    <property type="entry name" value="STRUCTURAL MAINTENANCE OF CHROMOSOMES PROTEIN"/>
    <property type="match status" value="1"/>
</dbReference>
<evidence type="ECO:0000256" key="2">
    <source>
        <dbReference type="ARBA" id="ARBA00022741"/>
    </source>
</evidence>
<dbReference type="VEuPathDB" id="VectorBase:GBRI024333"/>
<evidence type="ECO:0000259" key="5">
    <source>
        <dbReference type="Pfam" id="PF02463"/>
    </source>
</evidence>
<keyword evidence="2" id="KW-0547">Nucleotide-binding</keyword>
<keyword evidence="4" id="KW-0539">Nucleus</keyword>
<organism evidence="6 7">
    <name type="scientific">Glossina brevipalpis</name>
    <dbReference type="NCBI Taxonomy" id="37001"/>
    <lineage>
        <taxon>Eukaryota</taxon>
        <taxon>Metazoa</taxon>
        <taxon>Ecdysozoa</taxon>
        <taxon>Arthropoda</taxon>
        <taxon>Hexapoda</taxon>
        <taxon>Insecta</taxon>
        <taxon>Pterygota</taxon>
        <taxon>Neoptera</taxon>
        <taxon>Endopterygota</taxon>
        <taxon>Diptera</taxon>
        <taxon>Brachycera</taxon>
        <taxon>Muscomorpha</taxon>
        <taxon>Hippoboscoidea</taxon>
        <taxon>Glossinidae</taxon>
        <taxon>Glossina</taxon>
    </lineage>
</organism>
<reference evidence="7" key="1">
    <citation type="submission" date="2014-03" db="EMBL/GenBank/DDBJ databases">
        <authorList>
            <person name="Aksoy S."/>
            <person name="Warren W."/>
            <person name="Wilson R.K."/>
        </authorList>
    </citation>
    <scope>NUCLEOTIDE SEQUENCE [LARGE SCALE GENOMIC DNA]</scope>
    <source>
        <strain evidence="7">IAEA</strain>
    </source>
</reference>
<dbReference type="Proteomes" id="UP000091820">
    <property type="component" value="Unassembled WGS sequence"/>
</dbReference>
<sequence length="237" mass="26568">MNSESKHLSDNLNGENSDIQLRISELNEEEPEHDTDISILQDEDSVTNVVHDIHISPSAPPCFSTKTEGPRCIIKRIENVNFKSFAGKIISRPFHHNVTAILGLNYGKSNVMDSVLFLFGYQANKLRSLVHNLAFIQIWTVSDSEDGSCQELSNSRFIVKHTVFKNGSSFYAINGQKVQFKKVNLLLKKHGIDLNAGRFIILQGELQSIGLMKPKGLKKNENGMLEYLENVKALTIA</sequence>
<dbReference type="GO" id="GO:0007076">
    <property type="term" value="P:mitotic chromosome condensation"/>
    <property type="evidence" value="ECO:0007669"/>
    <property type="project" value="TreeGrafter"/>
</dbReference>
<dbReference type="SUPFAM" id="SSF52540">
    <property type="entry name" value="P-loop containing nucleoside triphosphate hydrolases"/>
    <property type="match status" value="1"/>
</dbReference>
<dbReference type="EnsemblMetazoa" id="GBRI024333-RA">
    <property type="protein sequence ID" value="GBRI024333-PA"/>
    <property type="gene ID" value="GBRI024333"/>
</dbReference>
<dbReference type="GO" id="GO:0000796">
    <property type="term" value="C:condensin complex"/>
    <property type="evidence" value="ECO:0007669"/>
    <property type="project" value="TreeGrafter"/>
</dbReference>
<dbReference type="Pfam" id="PF02463">
    <property type="entry name" value="SMC_N"/>
    <property type="match status" value="1"/>
</dbReference>
<evidence type="ECO:0000256" key="4">
    <source>
        <dbReference type="ARBA" id="ARBA00023242"/>
    </source>
</evidence>
<dbReference type="InterPro" id="IPR027417">
    <property type="entry name" value="P-loop_NTPase"/>
</dbReference>
<reference evidence="6" key="2">
    <citation type="submission" date="2020-05" db="UniProtKB">
        <authorList>
            <consortium name="EnsemblMetazoa"/>
        </authorList>
    </citation>
    <scope>IDENTIFICATION</scope>
    <source>
        <strain evidence="6">IAEA</strain>
    </source>
</reference>
<accession>A0A1A9WLW7</accession>
<dbReference type="STRING" id="37001.A0A1A9WLW7"/>
<evidence type="ECO:0000313" key="7">
    <source>
        <dbReference type="Proteomes" id="UP000091820"/>
    </source>
</evidence>
<evidence type="ECO:0000313" key="6">
    <source>
        <dbReference type="EnsemblMetazoa" id="GBRI024333-PA"/>
    </source>
</evidence>
<dbReference type="AlphaFoldDB" id="A0A1A9WLW7"/>
<feature type="domain" description="RecF/RecN/SMC N-terminal" evidence="5">
    <location>
        <begin position="74"/>
        <end position="194"/>
    </location>
</feature>
<dbReference type="GO" id="GO:0005524">
    <property type="term" value="F:ATP binding"/>
    <property type="evidence" value="ECO:0007669"/>
    <property type="project" value="UniProtKB-KW"/>
</dbReference>